<evidence type="ECO:0000313" key="2">
    <source>
        <dbReference type="Proteomes" id="UP000480222"/>
    </source>
</evidence>
<evidence type="ECO:0000313" key="1">
    <source>
        <dbReference type="EMBL" id="CAB0582186.1"/>
    </source>
</evidence>
<reference evidence="1 2" key="1">
    <citation type="submission" date="2020-02" db="EMBL/GenBank/DDBJ databases">
        <authorList>
            <person name="Brisse S."/>
        </authorList>
    </citation>
    <scope>NUCLEOTIDE SEQUENCE [LARGE SCALE GENOMIC DNA]</scope>
    <source>
        <strain evidence="1">CIP107547</strain>
    </source>
</reference>
<dbReference type="AlphaFoldDB" id="A0A6J4WNG3"/>
<dbReference type="EMBL" id="CADDAV010000001">
    <property type="protein sequence ID" value="CAB0582186.1"/>
    <property type="molecule type" value="Genomic_DNA"/>
</dbReference>
<dbReference type="RefSeq" id="WP_072564845.1">
    <property type="nucleotide sequence ID" value="NZ_CP040520.1"/>
</dbReference>
<gene>
    <name evidence="1" type="ORF">CIP107547_00310</name>
</gene>
<name>A0A6J4WNG3_CORDP</name>
<protein>
    <submittedName>
        <fullName evidence="1">Uncharacterized protein</fullName>
    </submittedName>
</protein>
<dbReference type="Proteomes" id="UP000480222">
    <property type="component" value="Unassembled WGS sequence"/>
</dbReference>
<sequence length="125" mass="14188">MVDEKAVIISKLSKLGFPVYSELPHDFEEKHLPVLWVQHVGPAARRQAINSRGIDYVDLDIDLFVSLDMWHTGAAMELAQTIRTHMHRFREGMLKVLDTGRPEPRPNFNSTIRRCGLTITVAVPA</sequence>
<organism evidence="1 2">
    <name type="scientific">Corynebacterium diphtheriae</name>
    <dbReference type="NCBI Taxonomy" id="1717"/>
    <lineage>
        <taxon>Bacteria</taxon>
        <taxon>Bacillati</taxon>
        <taxon>Actinomycetota</taxon>
        <taxon>Actinomycetes</taxon>
        <taxon>Mycobacteriales</taxon>
        <taxon>Corynebacteriaceae</taxon>
        <taxon>Corynebacterium</taxon>
    </lineage>
</organism>
<comment type="caution">
    <text evidence="1">The sequence shown here is derived from an EMBL/GenBank/DDBJ whole genome shotgun (WGS) entry which is preliminary data.</text>
</comment>
<accession>A0A6J4WNG3</accession>
<proteinExistence type="predicted"/>